<gene>
    <name evidence="2" type="ORF">SO802_006596</name>
</gene>
<feature type="domain" description="Reverse transcriptase zinc-binding" evidence="1">
    <location>
        <begin position="3"/>
        <end position="60"/>
    </location>
</feature>
<dbReference type="Proteomes" id="UP001459277">
    <property type="component" value="Unassembled WGS sequence"/>
</dbReference>
<sequence length="145" mass="16865">MAVPCKVRNFVWRACRNAIPTNLNLVRHCVIEDSTCSFCTQSPEYVLHSLWSCPSLTQVWEDDPQWAFGRTTRFQSFPQVLLHVLEWGCSGDLFTMLTWNIWFRRNKVRTSPLGWSLDQLAQQAYQCLQEFRSTQPRKPIAATPA</sequence>
<dbReference type="InterPro" id="IPR026960">
    <property type="entry name" value="RVT-Znf"/>
</dbReference>
<protein>
    <recommendedName>
        <fullName evidence="1">Reverse transcriptase zinc-binding domain-containing protein</fullName>
    </recommendedName>
</protein>
<name>A0AAW2DPF4_9ROSI</name>
<evidence type="ECO:0000313" key="2">
    <source>
        <dbReference type="EMBL" id="KAL0011488.1"/>
    </source>
</evidence>
<comment type="caution">
    <text evidence="2">The sequence shown here is derived from an EMBL/GenBank/DDBJ whole genome shotgun (WGS) entry which is preliminary data.</text>
</comment>
<reference evidence="2 3" key="1">
    <citation type="submission" date="2024-01" db="EMBL/GenBank/DDBJ databases">
        <title>A telomere-to-telomere, gap-free genome of sweet tea (Lithocarpus litseifolius).</title>
        <authorList>
            <person name="Zhou J."/>
        </authorList>
    </citation>
    <scope>NUCLEOTIDE SEQUENCE [LARGE SCALE GENOMIC DNA]</scope>
    <source>
        <strain evidence="2">Zhou-2022a</strain>
        <tissue evidence="2">Leaf</tissue>
    </source>
</reference>
<proteinExistence type="predicted"/>
<dbReference type="AlphaFoldDB" id="A0AAW2DPF4"/>
<evidence type="ECO:0000313" key="3">
    <source>
        <dbReference type="Proteomes" id="UP001459277"/>
    </source>
</evidence>
<keyword evidence="3" id="KW-1185">Reference proteome</keyword>
<organism evidence="2 3">
    <name type="scientific">Lithocarpus litseifolius</name>
    <dbReference type="NCBI Taxonomy" id="425828"/>
    <lineage>
        <taxon>Eukaryota</taxon>
        <taxon>Viridiplantae</taxon>
        <taxon>Streptophyta</taxon>
        <taxon>Embryophyta</taxon>
        <taxon>Tracheophyta</taxon>
        <taxon>Spermatophyta</taxon>
        <taxon>Magnoliopsida</taxon>
        <taxon>eudicotyledons</taxon>
        <taxon>Gunneridae</taxon>
        <taxon>Pentapetalae</taxon>
        <taxon>rosids</taxon>
        <taxon>fabids</taxon>
        <taxon>Fagales</taxon>
        <taxon>Fagaceae</taxon>
        <taxon>Lithocarpus</taxon>
    </lineage>
</organism>
<accession>A0AAW2DPF4</accession>
<dbReference type="Pfam" id="PF13966">
    <property type="entry name" value="zf-RVT"/>
    <property type="match status" value="1"/>
</dbReference>
<evidence type="ECO:0000259" key="1">
    <source>
        <dbReference type="Pfam" id="PF13966"/>
    </source>
</evidence>
<dbReference type="EMBL" id="JAZDWU010000002">
    <property type="protein sequence ID" value="KAL0011488.1"/>
    <property type="molecule type" value="Genomic_DNA"/>
</dbReference>